<evidence type="ECO:0000256" key="3">
    <source>
        <dbReference type="ARBA" id="ARBA00004586"/>
    </source>
</evidence>
<dbReference type="GO" id="GO:0020037">
    <property type="term" value="F:heme binding"/>
    <property type="evidence" value="ECO:0007669"/>
    <property type="project" value="InterPro"/>
</dbReference>
<evidence type="ECO:0000256" key="10">
    <source>
        <dbReference type="ARBA" id="ARBA00023002"/>
    </source>
</evidence>
<dbReference type="GO" id="GO:0004497">
    <property type="term" value="F:monooxygenase activity"/>
    <property type="evidence" value="ECO:0007669"/>
    <property type="project" value="InterPro"/>
</dbReference>
<accession>A0A8J2KCC3</accession>
<dbReference type="InterPro" id="IPR050196">
    <property type="entry name" value="Cytochrome_P450_Monoox"/>
</dbReference>
<keyword evidence="7" id="KW-0479">Metal-binding</keyword>
<dbReference type="InterPro" id="IPR031311">
    <property type="entry name" value="CHIT_BIND_RR_consensus"/>
</dbReference>
<dbReference type="PROSITE" id="PS00086">
    <property type="entry name" value="CYTOCHROME_P450"/>
    <property type="match status" value="1"/>
</dbReference>
<evidence type="ECO:0000313" key="17">
    <source>
        <dbReference type="Proteomes" id="UP000708208"/>
    </source>
</evidence>
<evidence type="ECO:0000256" key="2">
    <source>
        <dbReference type="ARBA" id="ARBA00004524"/>
    </source>
</evidence>
<evidence type="ECO:0000256" key="13">
    <source>
        <dbReference type="PROSITE-ProRule" id="PRU00497"/>
    </source>
</evidence>
<keyword evidence="9" id="KW-0492">Microsome</keyword>
<evidence type="ECO:0000256" key="1">
    <source>
        <dbReference type="ARBA" id="ARBA00001971"/>
    </source>
</evidence>
<feature type="region of interest" description="Disordered" evidence="14">
    <location>
        <begin position="747"/>
        <end position="772"/>
    </location>
</feature>
<evidence type="ECO:0000256" key="14">
    <source>
        <dbReference type="SAM" id="MobiDB-lite"/>
    </source>
</evidence>
<keyword evidence="17" id="KW-1185">Reference proteome</keyword>
<keyword evidence="15" id="KW-0732">Signal</keyword>
<dbReference type="GO" id="GO:0005506">
    <property type="term" value="F:iron ion binding"/>
    <property type="evidence" value="ECO:0007669"/>
    <property type="project" value="InterPro"/>
</dbReference>
<dbReference type="AlphaFoldDB" id="A0A8J2KCC3"/>
<organism evidence="16 17">
    <name type="scientific">Allacma fusca</name>
    <dbReference type="NCBI Taxonomy" id="39272"/>
    <lineage>
        <taxon>Eukaryota</taxon>
        <taxon>Metazoa</taxon>
        <taxon>Ecdysozoa</taxon>
        <taxon>Arthropoda</taxon>
        <taxon>Hexapoda</taxon>
        <taxon>Collembola</taxon>
        <taxon>Symphypleona</taxon>
        <taxon>Sminthuridae</taxon>
        <taxon>Allacma</taxon>
    </lineage>
</organism>
<dbReference type="Pfam" id="PF00067">
    <property type="entry name" value="p450"/>
    <property type="match status" value="1"/>
</dbReference>
<name>A0A8J2KCC3_9HEXA</name>
<dbReference type="GO" id="GO:0042302">
    <property type="term" value="F:structural constituent of cuticle"/>
    <property type="evidence" value="ECO:0007669"/>
    <property type="project" value="UniProtKB-UniRule"/>
</dbReference>
<evidence type="ECO:0000256" key="9">
    <source>
        <dbReference type="ARBA" id="ARBA00022848"/>
    </source>
</evidence>
<keyword evidence="10" id="KW-0560">Oxidoreductase</keyword>
<evidence type="ECO:0000256" key="7">
    <source>
        <dbReference type="ARBA" id="ARBA00022723"/>
    </source>
</evidence>
<protein>
    <recommendedName>
        <fullName evidence="18">Cytochrome P450</fullName>
    </recommendedName>
</protein>
<proteinExistence type="inferred from homology"/>
<dbReference type="PROSITE" id="PS00233">
    <property type="entry name" value="CHIT_BIND_RR_1"/>
    <property type="match status" value="1"/>
</dbReference>
<comment type="cofactor">
    <cofactor evidence="1">
        <name>heme</name>
        <dbReference type="ChEBI" id="CHEBI:30413"/>
    </cofactor>
</comment>
<dbReference type="InterPro" id="IPR000618">
    <property type="entry name" value="Insect_cuticle"/>
</dbReference>
<evidence type="ECO:0000313" key="16">
    <source>
        <dbReference type="EMBL" id="CAG7734982.1"/>
    </source>
</evidence>
<evidence type="ECO:0000256" key="8">
    <source>
        <dbReference type="ARBA" id="ARBA00022824"/>
    </source>
</evidence>
<keyword evidence="5 13" id="KW-0193">Cuticle</keyword>
<dbReference type="CDD" id="cd20628">
    <property type="entry name" value="CYP4"/>
    <property type="match status" value="1"/>
</dbReference>
<keyword evidence="11" id="KW-0408">Iron</keyword>
<evidence type="ECO:0000256" key="12">
    <source>
        <dbReference type="ARBA" id="ARBA00023136"/>
    </source>
</evidence>
<reference evidence="16" key="1">
    <citation type="submission" date="2021-06" db="EMBL/GenBank/DDBJ databases">
        <authorList>
            <person name="Hodson N. C."/>
            <person name="Mongue J. A."/>
            <person name="Jaron S. K."/>
        </authorList>
    </citation>
    <scope>NUCLEOTIDE SEQUENCE</scope>
</reference>
<evidence type="ECO:0000256" key="5">
    <source>
        <dbReference type="ARBA" id="ARBA00022460"/>
    </source>
</evidence>
<dbReference type="OrthoDB" id="1470350at2759"/>
<dbReference type="InterPro" id="IPR017972">
    <property type="entry name" value="Cyt_P450_CS"/>
</dbReference>
<dbReference type="InterPro" id="IPR001128">
    <property type="entry name" value="Cyt_P450"/>
</dbReference>
<evidence type="ECO:0008006" key="18">
    <source>
        <dbReference type="Google" id="ProtNLM"/>
    </source>
</evidence>
<feature type="compositionally biased region" description="Polar residues" evidence="14">
    <location>
        <begin position="760"/>
        <end position="772"/>
    </location>
</feature>
<comment type="similarity">
    <text evidence="4">Belongs to the cytochrome P450 family.</text>
</comment>
<evidence type="ECO:0000256" key="15">
    <source>
        <dbReference type="SAM" id="SignalP"/>
    </source>
</evidence>
<dbReference type="GO" id="GO:0016705">
    <property type="term" value="F:oxidoreductase activity, acting on paired donors, with incorporation or reduction of molecular oxygen"/>
    <property type="evidence" value="ECO:0007669"/>
    <property type="project" value="InterPro"/>
</dbReference>
<dbReference type="EMBL" id="CAJVCH010280012">
    <property type="protein sequence ID" value="CAG7734982.1"/>
    <property type="molecule type" value="Genomic_DNA"/>
</dbReference>
<dbReference type="Pfam" id="PF00379">
    <property type="entry name" value="Chitin_bind_4"/>
    <property type="match status" value="1"/>
</dbReference>
<feature type="signal peptide" evidence="15">
    <location>
        <begin position="1"/>
        <end position="24"/>
    </location>
</feature>
<dbReference type="PROSITE" id="PS51155">
    <property type="entry name" value="CHIT_BIND_RR_2"/>
    <property type="match status" value="1"/>
</dbReference>
<feature type="chain" id="PRO_5035323203" description="Cytochrome P450" evidence="15">
    <location>
        <begin position="25"/>
        <end position="848"/>
    </location>
</feature>
<evidence type="ECO:0000256" key="4">
    <source>
        <dbReference type="ARBA" id="ARBA00010617"/>
    </source>
</evidence>
<comment type="subcellular location">
    <subcellularLocation>
        <location evidence="3">Endoplasmic reticulum membrane</location>
    </subcellularLocation>
    <subcellularLocation>
        <location evidence="2">Microsome membrane</location>
    </subcellularLocation>
</comment>
<gene>
    <name evidence="16" type="ORF">AFUS01_LOCUS23339</name>
</gene>
<sequence>MQTSICSSLSVLFVLQLMAVSSVGINILDPQMKPSNWEKSSWERFQIRHLLNPYDPGNANYSSWNTKTWTKWLRKREFLHQVATHFRGFLLTQQFVNTVIIGTPEEVEYAFKNPQEGPSSGMFWSNFPFKTYVIMNQNQERQVLDCGGLYFTSTLESDYPNGNRTRAMLRCIPGPRPLPILGNLLTINIPDEDVFNLHERLRETYGERYKLKFGFTYHVVLHNPKDIEKLLSSKMHIQKGNTYDLITPWLGDGLLTSQGAKWNRRRKMLTPSFHFNILTNFIPVFNEQSNILVKILKEECTNGVEVDIRPYIVRCTLDIVGESTLDVQLNTQRDRNNPYLRATSRLCELTLFRATTPWYWVQFLWDVSSYGQEWKELLKVVHEYTTKVIRKKKEDRRDCSVKPKEASQEIQASQDYIYWNGKAKLAFLDVLLEAQKDPVNDLTDVDIREEVDTFVFEGHDTLATSIHWTLFLIGLHPECQEKLHEELDGVFGTDRACPITPKDLTQMKYLDLCIKESLRLFPSVPFISRTLHSDLRLDETTVIPKGANVHILPSHIHRNEAIFPNSREFIPDRFLPENSVKRHPFAYIPFSAGPRNCIGQKFASMEEKIVLANLLRNFVVGAVEPLENIVVLMEVVLKAKNGLKIILLCLFMAGTMANSYAPASPPLSYTAPAPVREAPLPSYAAPAPATPVASYGSSYDSSSVTHIPITKYTSENNEGVNHRVGFESGHGISHDENVAIRLNPGAVGTAEDSNHGKASLTKTGTIGYTSPEGTRINLQYTADENGFHPIGDHLPTPPPTPEAILESLRVIAAAMRTREATSAGSYGSSYAAPEVRQDLPLAPKVAPY</sequence>
<comment type="caution">
    <text evidence="16">The sequence shown here is derived from an EMBL/GenBank/DDBJ whole genome shotgun (WGS) entry which is preliminary data.</text>
</comment>
<keyword evidence="12" id="KW-0472">Membrane</keyword>
<keyword evidence="8" id="KW-0256">Endoplasmic reticulum</keyword>
<evidence type="ECO:0000256" key="6">
    <source>
        <dbReference type="ARBA" id="ARBA00022617"/>
    </source>
</evidence>
<dbReference type="PANTHER" id="PTHR24291">
    <property type="entry name" value="CYTOCHROME P450 FAMILY 4"/>
    <property type="match status" value="1"/>
</dbReference>
<dbReference type="Proteomes" id="UP000708208">
    <property type="component" value="Unassembled WGS sequence"/>
</dbReference>
<evidence type="ECO:0000256" key="11">
    <source>
        <dbReference type="ARBA" id="ARBA00023004"/>
    </source>
</evidence>
<keyword evidence="6" id="KW-0349">Heme</keyword>
<dbReference type="PANTHER" id="PTHR24291:SF189">
    <property type="entry name" value="CYTOCHROME P450 4C3-RELATED"/>
    <property type="match status" value="1"/>
</dbReference>
<dbReference type="GO" id="GO:0005789">
    <property type="term" value="C:endoplasmic reticulum membrane"/>
    <property type="evidence" value="ECO:0007669"/>
    <property type="project" value="UniProtKB-SubCell"/>
</dbReference>